<protein>
    <submittedName>
        <fullName evidence="1">Extracellular solute-binding protein</fullName>
    </submittedName>
</protein>
<organism evidence="1 2">
    <name type="scientific">Micromonospora humida</name>
    <dbReference type="NCBI Taxonomy" id="2809018"/>
    <lineage>
        <taxon>Bacteria</taxon>
        <taxon>Bacillati</taxon>
        <taxon>Actinomycetota</taxon>
        <taxon>Actinomycetes</taxon>
        <taxon>Micromonosporales</taxon>
        <taxon>Micromonosporaceae</taxon>
        <taxon>Micromonospora</taxon>
    </lineage>
</organism>
<dbReference type="EMBL" id="JAFEUC010000005">
    <property type="protein sequence ID" value="MBM7077070.1"/>
    <property type="molecule type" value="Genomic_DNA"/>
</dbReference>
<dbReference type="Pfam" id="PF13416">
    <property type="entry name" value="SBP_bac_8"/>
    <property type="match status" value="1"/>
</dbReference>
<evidence type="ECO:0000313" key="1">
    <source>
        <dbReference type="EMBL" id="MBM7077070.1"/>
    </source>
</evidence>
<name>A0ABS2IRV2_9ACTN</name>
<evidence type="ECO:0000313" key="2">
    <source>
        <dbReference type="Proteomes" id="UP001518872"/>
    </source>
</evidence>
<accession>A0ABS2IRV2</accession>
<proteinExistence type="predicted"/>
<gene>
    <name evidence="1" type="ORF">JQX11_11995</name>
</gene>
<dbReference type="InterPro" id="IPR006059">
    <property type="entry name" value="SBP"/>
</dbReference>
<dbReference type="Gene3D" id="3.40.190.10">
    <property type="entry name" value="Periplasmic binding protein-like II"/>
    <property type="match status" value="2"/>
</dbReference>
<reference evidence="1 2" key="1">
    <citation type="submission" date="2021-02" db="EMBL/GenBank/DDBJ databases">
        <authorList>
            <person name="Ra J.-S."/>
        </authorList>
    </citation>
    <scope>NUCLEOTIDE SEQUENCE [LARGE SCALE GENOMIC DNA]</scope>
    <source>
        <strain evidence="1 2">MMS20-R1-14</strain>
    </source>
</reference>
<dbReference type="PANTHER" id="PTHR43649">
    <property type="entry name" value="ARABINOSE-BINDING PROTEIN-RELATED"/>
    <property type="match status" value="1"/>
</dbReference>
<comment type="caution">
    <text evidence="1">The sequence shown here is derived from an EMBL/GenBank/DDBJ whole genome shotgun (WGS) entry which is preliminary data.</text>
</comment>
<keyword evidence="2" id="KW-1185">Reference proteome</keyword>
<sequence>MSEQYSRRSFLSGVLTCGALSASAVYLLPGGHRPPPVELRLATGADPTGARKLLLAMWNQANPDTPARLTDEIEGGSGDERTRLLTAARNGSADILNLDVVDIPEFAAQKLITPIRLADRNFLTSVKDLHQVADAPDSYWAAPLNTDVGMLFWRNPGTAQPGPVTLSSVLDNADTASFVGQLSPNSSNYNEGFLVNILEHALSVDPDLLSPTGEILFELKPWQKALQPLQEAIEAGKITRSSDENASLDTFVEKKPTFMRNWPVKYRELQQRKDADLLAGKIQVRPLAYGVLGGQSLALVRTCPHPEQAIRFINFMTGTAAQKVLAGHGFAPTLAEAYNDPNLRAVIPHLEAVRGAVENARPRPMHPGYRTFAEVFVDHTARLVRSDPVSTSELTSEFIAAMKAALA</sequence>
<dbReference type="SUPFAM" id="SSF53850">
    <property type="entry name" value="Periplasmic binding protein-like II"/>
    <property type="match status" value="1"/>
</dbReference>
<dbReference type="PANTHER" id="PTHR43649:SF12">
    <property type="entry name" value="DIACETYLCHITOBIOSE BINDING PROTEIN DASA"/>
    <property type="match status" value="1"/>
</dbReference>
<dbReference type="Proteomes" id="UP001518872">
    <property type="component" value="Unassembled WGS sequence"/>
</dbReference>
<dbReference type="InterPro" id="IPR050490">
    <property type="entry name" value="Bact_solute-bd_prot1"/>
</dbReference>
<dbReference type="RefSeq" id="WP_204925055.1">
    <property type="nucleotide sequence ID" value="NZ_JAFEUC010000005.1"/>
</dbReference>